<organism evidence="3 4">
    <name type="scientific">Ramlibacter tataouinensis (strain ATCC BAA-407 / DSM 14655 / LMG 21543 / TTB310)</name>
    <dbReference type="NCBI Taxonomy" id="365046"/>
    <lineage>
        <taxon>Bacteria</taxon>
        <taxon>Pseudomonadati</taxon>
        <taxon>Pseudomonadota</taxon>
        <taxon>Betaproteobacteria</taxon>
        <taxon>Burkholderiales</taxon>
        <taxon>Comamonadaceae</taxon>
        <taxon>Ramlibacter</taxon>
    </lineage>
</organism>
<dbReference type="OrthoDB" id="8678477at2"/>
<dbReference type="SUPFAM" id="SSF53850">
    <property type="entry name" value="Periplasmic binding protein-like II"/>
    <property type="match status" value="1"/>
</dbReference>
<dbReference type="Pfam" id="PF03401">
    <property type="entry name" value="TctC"/>
    <property type="match status" value="1"/>
</dbReference>
<dbReference type="EMBL" id="CP000245">
    <property type="protein sequence ID" value="AEG92938.1"/>
    <property type="molecule type" value="Genomic_DNA"/>
</dbReference>
<keyword evidence="4" id="KW-1185">Reference proteome</keyword>
<evidence type="ECO:0000313" key="3">
    <source>
        <dbReference type="EMBL" id="AEG92938.1"/>
    </source>
</evidence>
<dbReference type="InterPro" id="IPR042100">
    <property type="entry name" value="Bug_dom1"/>
</dbReference>
<feature type="signal peptide" evidence="2">
    <location>
        <begin position="1"/>
        <end position="25"/>
    </location>
</feature>
<dbReference type="AlphaFoldDB" id="F5XWI4"/>
<accession>F5XWI4</accession>
<dbReference type="PANTHER" id="PTHR42928">
    <property type="entry name" value="TRICARBOXYLATE-BINDING PROTEIN"/>
    <property type="match status" value="1"/>
</dbReference>
<dbReference type="PATRIC" id="fig|365046.3.peg.1883"/>
<evidence type="ECO:0000256" key="1">
    <source>
        <dbReference type="ARBA" id="ARBA00006987"/>
    </source>
</evidence>
<reference evidence="3 4" key="2">
    <citation type="journal article" date="2011" name="PLoS ONE">
        <title>The Cyst-Dividing Bacterium Ramlibacter tataouinensis TTB310 Genome Reveals a Well-Stocked Toolbox for Adaptation to a Desert Environment.</title>
        <authorList>
            <person name="De Luca G."/>
            <person name="Barakat M."/>
            <person name="Ortet P."/>
            <person name="Fochesato S."/>
            <person name="Jourlin-Castelli C."/>
            <person name="Ansaldi M."/>
            <person name="Py B."/>
            <person name="Fichant G."/>
            <person name="Coutinho P.M."/>
            <person name="Voulhoux R."/>
            <person name="Bastien O."/>
            <person name="Marechal E."/>
            <person name="Henrissat B."/>
            <person name="Quentin Y."/>
            <person name="Noirot P."/>
            <person name="Filloux A."/>
            <person name="Mejean V."/>
            <person name="Dubow M.S."/>
            <person name="Barras F."/>
            <person name="Barbe V."/>
            <person name="Weissenbach J."/>
            <person name="Mihalcescu I."/>
            <person name="Vermeglio A."/>
            <person name="Achouak W."/>
            <person name="Heulin T."/>
        </authorList>
    </citation>
    <scope>NUCLEOTIDE SEQUENCE [LARGE SCALE GENOMIC DNA]</scope>
    <source>
        <strain evidence="4">ATCC BAA-407 / DSM 14655 / LMG 21543 / TTB310</strain>
    </source>
</reference>
<evidence type="ECO:0000313" key="4">
    <source>
        <dbReference type="Proteomes" id="UP000008385"/>
    </source>
</evidence>
<keyword evidence="3" id="KW-0675">Receptor</keyword>
<gene>
    <name evidence="3" type="primary">tctC</name>
    <name evidence="3" type="ordered locus">Rta_18470</name>
</gene>
<dbReference type="RefSeq" id="WP_013901170.1">
    <property type="nucleotide sequence ID" value="NC_015677.1"/>
</dbReference>
<dbReference type="Gene3D" id="3.40.190.10">
    <property type="entry name" value="Periplasmic binding protein-like II"/>
    <property type="match status" value="1"/>
</dbReference>
<feature type="chain" id="PRO_5003329448" evidence="2">
    <location>
        <begin position="26"/>
        <end position="326"/>
    </location>
</feature>
<dbReference type="Gene3D" id="3.40.190.150">
    <property type="entry name" value="Bordetella uptake gene, domain 1"/>
    <property type="match status" value="1"/>
</dbReference>
<dbReference type="Proteomes" id="UP000008385">
    <property type="component" value="Chromosome"/>
</dbReference>
<evidence type="ECO:0000256" key="2">
    <source>
        <dbReference type="SAM" id="SignalP"/>
    </source>
</evidence>
<protein>
    <submittedName>
        <fullName evidence="3">Candidate extracytoplasmic binding receptor</fullName>
    </submittedName>
</protein>
<dbReference type="PIRSF" id="PIRSF017082">
    <property type="entry name" value="YflP"/>
    <property type="match status" value="1"/>
</dbReference>
<dbReference type="CDD" id="cd13578">
    <property type="entry name" value="PBP2_Bug27"/>
    <property type="match status" value="1"/>
</dbReference>
<comment type="similarity">
    <text evidence="1">Belongs to the UPF0065 (bug) family.</text>
</comment>
<dbReference type="KEGG" id="rta:Rta_18470"/>
<dbReference type="eggNOG" id="COG3181">
    <property type="taxonomic scope" value="Bacteria"/>
</dbReference>
<dbReference type="InterPro" id="IPR005064">
    <property type="entry name" value="BUG"/>
</dbReference>
<dbReference type="STRING" id="365046.Rta_18470"/>
<proteinExistence type="inferred from homology"/>
<reference evidence="4" key="1">
    <citation type="submission" date="2006-01" db="EMBL/GenBank/DDBJ databases">
        <title>Genome of the cyst-dividing bacterium Ramlibacter tataouinensis.</title>
        <authorList>
            <person name="Barakat M."/>
            <person name="Ortet P."/>
            <person name="De Luca G."/>
            <person name="Jourlin-Castelli C."/>
            <person name="Ansaldi M."/>
            <person name="Py B."/>
            <person name="Fichant G."/>
            <person name="Coutinho P."/>
            <person name="Voulhoux R."/>
            <person name="Bastien O."/>
            <person name="Roy S."/>
            <person name="Marechal E."/>
            <person name="Henrissat B."/>
            <person name="Quentin Y."/>
            <person name="Noirot P."/>
            <person name="Filloux A."/>
            <person name="Mejean V."/>
            <person name="DuBow M."/>
            <person name="Barras F."/>
            <person name="Heulin T."/>
        </authorList>
    </citation>
    <scope>NUCLEOTIDE SEQUENCE [LARGE SCALE GENOMIC DNA]</scope>
    <source>
        <strain evidence="4">ATCC BAA-407 / DSM 14655 / LMG 21543 / TTB310</strain>
    </source>
</reference>
<sequence length="326" mass="34084">MQRRSLLKWMGALTGAALPPLGAGAQGAFPARTVTLVVPFGPGGPTDLTARLVAEKLAERWDRPVVVDNKPGAGGNVGSALVARAAPDGHTLVLGVTGSHAINLSLYPSLPYHPLRDFEALTQATLFPNAVAVHPGVPARDLRELIALARSRPGQLSYGSDGNGTASHLGMELIKADARVFMTHIPYRGGASMLNDLVGRQIDAGLTGLPAALPLARAGKLRLLAVTTAERTPAAPEVPTVAEQGLPGYVAAPWAGFFAPKGLPPALAARLADDLVWALTQPDVRQRMAEGGSTIVAGGPEEFRRFLQAEIERWGRAVKASGARLD</sequence>
<name>F5XWI4_RAMTT</name>
<dbReference type="HOGENOM" id="CLU_045683_0_0_4"/>
<keyword evidence="2" id="KW-0732">Signal</keyword>
<dbReference type="PANTHER" id="PTHR42928:SF5">
    <property type="entry name" value="BLR1237 PROTEIN"/>
    <property type="match status" value="1"/>
</dbReference>